<dbReference type="EMBL" id="LAZR01005550">
    <property type="protein sequence ID" value="KKM99010.1"/>
    <property type="molecule type" value="Genomic_DNA"/>
</dbReference>
<accession>A0A0F9PDA9</accession>
<evidence type="ECO:0000313" key="1">
    <source>
        <dbReference type="EMBL" id="KKM99010.1"/>
    </source>
</evidence>
<comment type="caution">
    <text evidence="1">The sequence shown here is derived from an EMBL/GenBank/DDBJ whole genome shotgun (WGS) entry which is preliminary data.</text>
</comment>
<gene>
    <name evidence="1" type="ORF">LCGC14_1152230</name>
</gene>
<dbReference type="AlphaFoldDB" id="A0A0F9PDA9"/>
<proteinExistence type="predicted"/>
<reference evidence="1" key="1">
    <citation type="journal article" date="2015" name="Nature">
        <title>Complex archaea that bridge the gap between prokaryotes and eukaryotes.</title>
        <authorList>
            <person name="Spang A."/>
            <person name="Saw J.H."/>
            <person name="Jorgensen S.L."/>
            <person name="Zaremba-Niedzwiedzka K."/>
            <person name="Martijn J."/>
            <person name="Lind A.E."/>
            <person name="van Eijk R."/>
            <person name="Schleper C."/>
            <person name="Guy L."/>
            <person name="Ettema T.J."/>
        </authorList>
    </citation>
    <scope>NUCLEOTIDE SEQUENCE</scope>
</reference>
<name>A0A0F9PDA9_9ZZZZ</name>
<sequence length="55" mass="6047">MRKGILDGKSRTPKGKVVDEKKPCDKCGVCRPTEKMNKVITPGGKIKYLCTGCLH</sequence>
<protein>
    <submittedName>
        <fullName evidence="1">Uncharacterized protein</fullName>
    </submittedName>
</protein>
<organism evidence="1">
    <name type="scientific">marine sediment metagenome</name>
    <dbReference type="NCBI Taxonomy" id="412755"/>
    <lineage>
        <taxon>unclassified sequences</taxon>
        <taxon>metagenomes</taxon>
        <taxon>ecological metagenomes</taxon>
    </lineage>
</organism>